<feature type="compositionally biased region" description="Low complexity" evidence="1">
    <location>
        <begin position="160"/>
        <end position="169"/>
    </location>
</feature>
<feature type="region of interest" description="Disordered" evidence="1">
    <location>
        <begin position="160"/>
        <end position="179"/>
    </location>
</feature>
<sequence>LLSDFASSIHLQHQSGKYILVDDKEKRQVLCIPNKWLVTKDHYLPANVSEQDIVEGIDVDSRFSVRKCNVMHRCEDYNVAQELEVRLTTVLGYNTDITTNDETQPCEAGKLKRTVKRKKTDYLCTSEELEVAEVEAGFAPVEFPVFNILTGNFSPIASSSSKAHVSSPSLPRTSMEVNKPLCNDTNQMLRTILKAVTELSSKVDKLIAVCERLAMGVTDRRTEEMDSDAIHSPLGTHEELRSLEAALENQKYRDHFKSCKRCLDKF</sequence>
<dbReference type="WBParaSite" id="SCUD_0002172701-mRNA-1">
    <property type="protein sequence ID" value="SCUD_0002172701-mRNA-1"/>
    <property type="gene ID" value="SCUD_0002172701"/>
</dbReference>
<protein>
    <submittedName>
        <fullName evidence="2">DUF4806 domain-containing protein</fullName>
    </submittedName>
</protein>
<name>A0A183L318_9TREM</name>
<accession>A0A183L318</accession>
<reference evidence="2" key="1">
    <citation type="submission" date="2016-06" db="UniProtKB">
        <authorList>
            <consortium name="WormBaseParasite"/>
        </authorList>
    </citation>
    <scope>IDENTIFICATION</scope>
</reference>
<proteinExistence type="predicted"/>
<evidence type="ECO:0000256" key="1">
    <source>
        <dbReference type="SAM" id="MobiDB-lite"/>
    </source>
</evidence>
<dbReference type="AlphaFoldDB" id="A0A183L318"/>
<organism evidence="2">
    <name type="scientific">Schistosoma curassoni</name>
    <dbReference type="NCBI Taxonomy" id="6186"/>
    <lineage>
        <taxon>Eukaryota</taxon>
        <taxon>Metazoa</taxon>
        <taxon>Spiralia</taxon>
        <taxon>Lophotrochozoa</taxon>
        <taxon>Platyhelminthes</taxon>
        <taxon>Trematoda</taxon>
        <taxon>Digenea</taxon>
        <taxon>Strigeidida</taxon>
        <taxon>Schistosomatoidea</taxon>
        <taxon>Schistosomatidae</taxon>
        <taxon>Schistosoma</taxon>
    </lineage>
</organism>
<evidence type="ECO:0000313" key="2">
    <source>
        <dbReference type="WBParaSite" id="SCUD_0002172701-mRNA-1"/>
    </source>
</evidence>